<evidence type="ECO:0000256" key="3">
    <source>
        <dbReference type="ARBA" id="ARBA00018505"/>
    </source>
</evidence>
<evidence type="ECO:0000256" key="8">
    <source>
        <dbReference type="SAM" id="MobiDB-lite"/>
    </source>
</evidence>
<dbReference type="PANTHER" id="PTHR10880">
    <property type="entry name" value="MORTALITY FACTOR 4-LIKE PROTEIN"/>
    <property type="match status" value="1"/>
</dbReference>
<dbReference type="GO" id="GO:0043487">
    <property type="term" value="P:regulation of RNA stability"/>
    <property type="evidence" value="ECO:0007669"/>
    <property type="project" value="EnsemblFungi"/>
</dbReference>
<dbReference type="InterPro" id="IPR038217">
    <property type="entry name" value="MRG_C_sf"/>
</dbReference>
<reference evidence="9" key="1">
    <citation type="journal article" date="2021" name="Open Biol.">
        <title>Shared evolutionary footprints suggest mitochondrial oxidative damage underlies multiple complex I losses in fungi.</title>
        <authorList>
            <person name="Schikora-Tamarit M.A."/>
            <person name="Marcet-Houben M."/>
            <person name="Nosek J."/>
            <person name="Gabaldon T."/>
        </authorList>
    </citation>
    <scope>NUCLEOTIDE SEQUENCE</scope>
    <source>
        <strain evidence="9">NCAIM Y.01608</strain>
    </source>
</reference>
<evidence type="ECO:0000256" key="7">
    <source>
        <dbReference type="ARBA" id="ARBA00023242"/>
    </source>
</evidence>
<keyword evidence="5" id="KW-0805">Transcription regulation</keyword>
<evidence type="ECO:0000256" key="1">
    <source>
        <dbReference type="ARBA" id="ARBA00004123"/>
    </source>
</evidence>
<dbReference type="GO" id="GO:0032968">
    <property type="term" value="P:positive regulation of transcription elongation by RNA polymerase II"/>
    <property type="evidence" value="ECO:0007669"/>
    <property type="project" value="EnsemblFungi"/>
</dbReference>
<keyword evidence="10" id="KW-1185">Reference proteome</keyword>
<keyword evidence="7" id="KW-0539">Nucleus</keyword>
<dbReference type="PIRSF" id="PIRSF038133">
    <property type="entry name" value="HAT_Nua4_EAF3/MRG15"/>
    <property type="match status" value="1"/>
</dbReference>
<comment type="subcellular location">
    <subcellularLocation>
        <location evidence="1">Nucleus</location>
    </subcellularLocation>
</comment>
<dbReference type="GO" id="GO:0006337">
    <property type="term" value="P:nucleosome disassembly"/>
    <property type="evidence" value="ECO:0007669"/>
    <property type="project" value="EnsemblFungi"/>
</dbReference>
<dbReference type="AlphaFoldDB" id="A0A1B7SL69"/>
<dbReference type="GO" id="GO:0006335">
    <property type="term" value="P:DNA replication-dependent chromatin assembly"/>
    <property type="evidence" value="ECO:0007669"/>
    <property type="project" value="EnsemblFungi"/>
</dbReference>
<dbReference type="GO" id="GO:1990453">
    <property type="term" value="C:nucleosome disassembly/reassembly complex"/>
    <property type="evidence" value="ECO:0007669"/>
    <property type="project" value="EnsemblFungi"/>
</dbReference>
<dbReference type="GO" id="GO:0030174">
    <property type="term" value="P:regulation of DNA-templated DNA replication initiation"/>
    <property type="evidence" value="ECO:0007669"/>
    <property type="project" value="EnsemblFungi"/>
</dbReference>
<dbReference type="InterPro" id="IPR000953">
    <property type="entry name" value="Chromo/chromo_shadow_dom"/>
</dbReference>
<dbReference type="PANTHER" id="PTHR10880:SF15">
    <property type="entry name" value="MSL COMPLEX SUBUNIT 3"/>
    <property type="match status" value="1"/>
</dbReference>
<dbReference type="InterPro" id="IPR026541">
    <property type="entry name" value="MRG_dom"/>
</dbReference>
<protein>
    <recommendedName>
        <fullName evidence="3">Chromatin modification-related protein EAF3</fullName>
    </recommendedName>
</protein>
<dbReference type="InterPro" id="IPR016197">
    <property type="entry name" value="Chromo-like_dom_sf"/>
</dbReference>
<dbReference type="GO" id="GO:0006281">
    <property type="term" value="P:DNA repair"/>
    <property type="evidence" value="ECO:0007669"/>
    <property type="project" value="EnsemblFungi"/>
</dbReference>
<dbReference type="Pfam" id="PF22732">
    <property type="entry name" value="MSL3_chromo-like"/>
    <property type="match status" value="1"/>
</dbReference>
<dbReference type="GO" id="GO:0032221">
    <property type="term" value="C:Rpd3S complex"/>
    <property type="evidence" value="ECO:0007669"/>
    <property type="project" value="EnsemblFungi"/>
</dbReference>
<dbReference type="SMART" id="SM00298">
    <property type="entry name" value="CHROMO"/>
    <property type="match status" value="1"/>
</dbReference>
<name>A0A1B7SL69_9ASCO</name>
<dbReference type="OrthoDB" id="124855at2759"/>
<dbReference type="InterPro" id="IPR008676">
    <property type="entry name" value="MRG"/>
</dbReference>
<dbReference type="GO" id="GO:0060195">
    <property type="term" value="P:negative regulation of antisense RNA transcription"/>
    <property type="evidence" value="ECO:0007669"/>
    <property type="project" value="EnsemblFungi"/>
</dbReference>
<dbReference type="PROSITE" id="PS51640">
    <property type="entry name" value="MRG"/>
    <property type="match status" value="1"/>
</dbReference>
<comment type="similarity">
    <text evidence="2">Belongs to the MRG family.</text>
</comment>
<proteinExistence type="inferred from homology"/>
<feature type="compositionally biased region" description="Polar residues" evidence="8">
    <location>
        <begin position="122"/>
        <end position="134"/>
    </location>
</feature>
<reference evidence="9" key="2">
    <citation type="submission" date="2021-01" db="EMBL/GenBank/DDBJ databases">
        <authorList>
            <person name="Schikora-Tamarit M.A."/>
        </authorList>
    </citation>
    <scope>NUCLEOTIDE SEQUENCE</scope>
    <source>
        <strain evidence="9">NCAIM Y.01608</strain>
    </source>
</reference>
<dbReference type="Gene3D" id="1.10.274.30">
    <property type="entry name" value="MRG domain"/>
    <property type="match status" value="1"/>
</dbReference>
<dbReference type="InterPro" id="IPR053820">
    <property type="entry name" value="MSL3_chromo-like"/>
</dbReference>
<evidence type="ECO:0000256" key="5">
    <source>
        <dbReference type="ARBA" id="ARBA00023015"/>
    </source>
</evidence>
<dbReference type="Gene3D" id="2.30.30.140">
    <property type="match status" value="1"/>
</dbReference>
<evidence type="ECO:0000313" key="10">
    <source>
        <dbReference type="Proteomes" id="UP000788993"/>
    </source>
</evidence>
<dbReference type="Pfam" id="PF05712">
    <property type="entry name" value="MRG"/>
    <property type="match status" value="1"/>
</dbReference>
<dbReference type="GO" id="GO:0006368">
    <property type="term" value="P:transcription elongation by RNA polymerase II"/>
    <property type="evidence" value="ECO:0007669"/>
    <property type="project" value="EnsemblFungi"/>
</dbReference>
<gene>
    <name evidence="9" type="ORF">OGATHE_002614</name>
</gene>
<dbReference type="SUPFAM" id="SSF54160">
    <property type="entry name" value="Chromo domain-like"/>
    <property type="match status" value="1"/>
</dbReference>
<dbReference type="RefSeq" id="XP_018212041.1">
    <property type="nucleotide sequence ID" value="XM_018355986.1"/>
</dbReference>
<keyword evidence="4" id="KW-0156">Chromatin regulator</keyword>
<keyword evidence="6" id="KW-0804">Transcription</keyword>
<evidence type="ECO:0000256" key="6">
    <source>
        <dbReference type="ARBA" id="ARBA00023163"/>
    </source>
</evidence>
<comment type="caution">
    <text evidence="9">The sequence shown here is derived from an EMBL/GenBank/DDBJ whole genome shotgun (WGS) entry which is preliminary data.</text>
</comment>
<evidence type="ECO:0000256" key="4">
    <source>
        <dbReference type="ARBA" id="ARBA00022853"/>
    </source>
</evidence>
<sequence length="303" mass="35108">MSVFELGDRALVYQGELLYEAKILKIFYPLSKIIKFNDEKTKDVVETAPEPTFLERYRSSKAYFVHYKGWKSKWDEWVTPERILPYNKENLIKQKELVQSHRSVGSSVSNRPKVKLTLKGTVRQTNSAPSNSTEPSKRAELKVQIPDSIKYVLVDDWENVTKKRKLVHLPSKDCIANIVTAYTTQLQLSSTAQDDPALDNKLEIARSLRLYFNQALGSLLLYRHERTQYKMVLDKFPDSEMSQVYGVNHLLRLCAILPNLVIQSTMDPQSISLVREFLEDFYAFLSANLKELIEDYENDLPTY</sequence>
<accession>A0A1B7SL69</accession>
<evidence type="ECO:0000256" key="2">
    <source>
        <dbReference type="ARBA" id="ARBA00009093"/>
    </source>
</evidence>
<dbReference type="Proteomes" id="UP000788993">
    <property type="component" value="Unassembled WGS sequence"/>
</dbReference>
<dbReference type="EMBL" id="JAEUBD010000983">
    <property type="protein sequence ID" value="KAH3669802.1"/>
    <property type="molecule type" value="Genomic_DNA"/>
</dbReference>
<organism evidence="9 10">
    <name type="scientific">Ogataea polymorpha</name>
    <dbReference type="NCBI Taxonomy" id="460523"/>
    <lineage>
        <taxon>Eukaryota</taxon>
        <taxon>Fungi</taxon>
        <taxon>Dikarya</taxon>
        <taxon>Ascomycota</taxon>
        <taxon>Saccharomycotina</taxon>
        <taxon>Pichiomycetes</taxon>
        <taxon>Pichiales</taxon>
        <taxon>Pichiaceae</taxon>
        <taxon>Ogataea</taxon>
    </lineage>
</organism>
<dbReference type="GO" id="GO:0035267">
    <property type="term" value="C:NuA4 histone acetyltransferase complex"/>
    <property type="evidence" value="ECO:0007669"/>
    <property type="project" value="EnsemblFungi"/>
</dbReference>
<evidence type="ECO:0000313" key="9">
    <source>
        <dbReference type="EMBL" id="KAH3669802.1"/>
    </source>
</evidence>
<feature type="region of interest" description="Disordered" evidence="8">
    <location>
        <begin position="120"/>
        <end position="139"/>
    </location>
</feature>
<dbReference type="GO" id="GO:0140003">
    <property type="term" value="F:histone H3K36me3 reader activity"/>
    <property type="evidence" value="ECO:0007669"/>
    <property type="project" value="EnsemblFungi"/>
</dbReference>